<accession>A0A839QP50</accession>
<gene>
    <name evidence="8" type="primary">aroA</name>
    <name evidence="10" type="ORF">FHX50_000332</name>
</gene>
<dbReference type="FunFam" id="3.65.10.10:FF:000010">
    <property type="entry name" value="3-phosphoshikimate 1-carboxyvinyltransferase"/>
    <property type="match status" value="1"/>
</dbReference>
<feature type="binding site" evidence="8">
    <location>
        <position position="7"/>
    </location>
    <ligand>
        <name>phosphoenolpyruvate</name>
        <dbReference type="ChEBI" id="CHEBI:58702"/>
    </ligand>
</feature>
<dbReference type="GO" id="GO:0005737">
    <property type="term" value="C:cytoplasm"/>
    <property type="evidence" value="ECO:0007669"/>
    <property type="project" value="UniProtKB-SubCell"/>
</dbReference>
<keyword evidence="3 8" id="KW-0963">Cytoplasm</keyword>
<comment type="subunit">
    <text evidence="8">Monomer.</text>
</comment>
<organism evidence="10 11">
    <name type="scientific">Helcobacillus massiliensis</name>
    <dbReference type="NCBI Taxonomy" id="521392"/>
    <lineage>
        <taxon>Bacteria</taxon>
        <taxon>Bacillati</taxon>
        <taxon>Actinomycetota</taxon>
        <taxon>Actinomycetes</taxon>
        <taxon>Micrococcales</taxon>
        <taxon>Dermabacteraceae</taxon>
        <taxon>Helcobacillus</taxon>
    </lineage>
</organism>
<feature type="binding site" evidence="8">
    <location>
        <position position="7"/>
    </location>
    <ligand>
        <name>3-phosphoshikimate</name>
        <dbReference type="ChEBI" id="CHEBI:145989"/>
    </ligand>
</feature>
<dbReference type="GO" id="GO:0009073">
    <property type="term" value="P:aromatic amino acid family biosynthetic process"/>
    <property type="evidence" value="ECO:0007669"/>
    <property type="project" value="UniProtKB-KW"/>
</dbReference>
<evidence type="ECO:0000313" key="10">
    <source>
        <dbReference type="EMBL" id="MBB3022084.1"/>
    </source>
</evidence>
<feature type="binding site" evidence="8">
    <location>
        <position position="12"/>
    </location>
    <ligand>
        <name>3-phosphoshikimate</name>
        <dbReference type="ChEBI" id="CHEBI:145989"/>
    </ligand>
</feature>
<evidence type="ECO:0000256" key="4">
    <source>
        <dbReference type="ARBA" id="ARBA00022605"/>
    </source>
</evidence>
<comment type="pathway">
    <text evidence="1 8">Metabolic intermediate biosynthesis; chorismate biosynthesis; chorismate from D-erythrose 4-phosphate and phosphoenolpyruvate: step 6/7.</text>
</comment>
<dbReference type="PIRSF" id="PIRSF000505">
    <property type="entry name" value="EPSPS"/>
    <property type="match status" value="1"/>
</dbReference>
<comment type="similarity">
    <text evidence="2 8">Belongs to the EPSP synthase family.</text>
</comment>
<evidence type="ECO:0000256" key="2">
    <source>
        <dbReference type="ARBA" id="ARBA00009948"/>
    </source>
</evidence>
<feature type="active site" description="Proton acceptor" evidence="8">
    <location>
        <position position="323"/>
    </location>
</feature>
<dbReference type="InterPro" id="IPR023193">
    <property type="entry name" value="EPSP_synthase_CS"/>
</dbReference>
<dbReference type="InterPro" id="IPR013792">
    <property type="entry name" value="RNA3'P_cycl/enolpyr_Trfase_a/b"/>
</dbReference>
<dbReference type="PROSITE" id="PS00885">
    <property type="entry name" value="EPSP_SYNTHASE_2"/>
    <property type="match status" value="1"/>
</dbReference>
<feature type="binding site" evidence="8">
    <location>
        <position position="8"/>
    </location>
    <ligand>
        <name>3-phosphoshikimate</name>
        <dbReference type="ChEBI" id="CHEBI:145989"/>
    </ligand>
</feature>
<feature type="binding site" evidence="8">
    <location>
        <position position="129"/>
    </location>
    <ligand>
        <name>phosphoenolpyruvate</name>
        <dbReference type="ChEBI" id="CHEBI:58702"/>
    </ligand>
</feature>
<feature type="binding site" evidence="8">
    <location>
        <position position="395"/>
    </location>
    <ligand>
        <name>phosphoenolpyruvate</name>
        <dbReference type="ChEBI" id="CHEBI:58702"/>
    </ligand>
</feature>
<dbReference type="NCBIfam" id="TIGR01356">
    <property type="entry name" value="aroA"/>
    <property type="match status" value="1"/>
</dbReference>
<dbReference type="EC" id="2.5.1.19" evidence="8"/>
<evidence type="ECO:0000256" key="1">
    <source>
        <dbReference type="ARBA" id="ARBA00004811"/>
    </source>
</evidence>
<feature type="binding site" evidence="8">
    <location>
        <position position="178"/>
    </location>
    <ligand>
        <name>phosphoenolpyruvate</name>
        <dbReference type="ChEBI" id="CHEBI:58702"/>
    </ligand>
</feature>
<reference evidence="10 11" key="1">
    <citation type="submission" date="2020-08" db="EMBL/GenBank/DDBJ databases">
        <title>Sequencing the genomes of 1000 actinobacteria strains.</title>
        <authorList>
            <person name="Klenk H.-P."/>
        </authorList>
    </citation>
    <scope>NUCLEOTIDE SEQUENCE [LARGE SCALE GENOMIC DNA]</scope>
    <source>
        <strain evidence="10 11">DSM 23040</strain>
    </source>
</reference>
<dbReference type="AlphaFoldDB" id="A0A839QP50"/>
<evidence type="ECO:0000256" key="6">
    <source>
        <dbReference type="ARBA" id="ARBA00023141"/>
    </source>
</evidence>
<keyword evidence="4 8" id="KW-0028">Amino-acid biosynthesis</keyword>
<feature type="binding site" evidence="8">
    <location>
        <position position="350"/>
    </location>
    <ligand>
        <name>3-phosphoshikimate</name>
        <dbReference type="ChEBI" id="CHEBI:145989"/>
    </ligand>
</feature>
<dbReference type="HAMAP" id="MF_00210">
    <property type="entry name" value="EPSP_synth"/>
    <property type="match status" value="1"/>
</dbReference>
<feature type="binding site" evidence="8">
    <location>
        <position position="420"/>
    </location>
    <ligand>
        <name>phosphoenolpyruvate</name>
        <dbReference type="ChEBI" id="CHEBI:58702"/>
    </ligand>
</feature>
<comment type="function">
    <text evidence="8">Catalyzes the transfer of the enolpyruvyl moiety of phosphoenolpyruvate (PEP) to the 5-hydroxyl of shikimate-3-phosphate (S3P) to produce enolpyruvyl shikimate-3-phosphate and inorganic phosphate.</text>
</comment>
<feature type="binding site" evidence="8">
    <location>
        <position position="178"/>
    </location>
    <ligand>
        <name>3-phosphoshikimate</name>
        <dbReference type="ChEBI" id="CHEBI:145989"/>
    </ligand>
</feature>
<dbReference type="SUPFAM" id="SSF55205">
    <property type="entry name" value="EPT/RTPC-like"/>
    <property type="match status" value="1"/>
</dbReference>
<feature type="domain" description="Enolpyruvate transferase" evidence="9">
    <location>
        <begin position="2"/>
        <end position="60"/>
    </location>
</feature>
<evidence type="ECO:0000256" key="5">
    <source>
        <dbReference type="ARBA" id="ARBA00022679"/>
    </source>
</evidence>
<dbReference type="PANTHER" id="PTHR21090">
    <property type="entry name" value="AROM/DEHYDROQUINATE SYNTHASE"/>
    <property type="match status" value="1"/>
</dbReference>
<dbReference type="PROSITE" id="PS00104">
    <property type="entry name" value="EPSP_SYNTHASE_1"/>
    <property type="match status" value="1"/>
</dbReference>
<proteinExistence type="inferred from homology"/>
<feature type="binding site" evidence="8">
    <location>
        <position position="101"/>
    </location>
    <ligand>
        <name>phosphoenolpyruvate</name>
        <dbReference type="ChEBI" id="CHEBI:58702"/>
    </ligand>
</feature>
<evidence type="ECO:0000313" key="11">
    <source>
        <dbReference type="Proteomes" id="UP000568050"/>
    </source>
</evidence>
<evidence type="ECO:0000256" key="7">
    <source>
        <dbReference type="ARBA" id="ARBA00044633"/>
    </source>
</evidence>
<dbReference type="UniPathway" id="UPA00053">
    <property type="reaction ID" value="UER00089"/>
</dbReference>
<dbReference type="CDD" id="cd01556">
    <property type="entry name" value="EPSP_synthase"/>
    <property type="match status" value="1"/>
</dbReference>
<sequence length="443" mass="46731">MTIPGSKSLTNRWLVLAALASSPTRLTGALASRDSRLMIDALTELGASFEADGETLIVTPISFNEQGATTERRGHGRRAARDSSEDLLTDDPLVIHCGLAGTVMRFVPAVAALHSGPVRFIGDDTAGARPMAPLLDGLEQQGVRIDREDPSASLPFTVNGTGSLRGGVVEIDSSGSSQFVSGLLLAGVRGEAPLTVRQVGDSLPSIPHIDMTVALLQAAGITAEHRVVDGRHEWTVEPGEFEIGDITIEPDLSNAGPFIAAAVATGGCVSVANWPEHTTQPGQDFTRILPMMGAEVERIGSDVEFSGTGHIRGIDIDLSSVGELTPTIAALAVLADSPSHLRGIKHLRGHETDRVAALATELRRLGADVVEHEGSLEITPKPLTGCVMETYEDHRMATAAAIIGLKVPDVRVVNVATTQKTLPDFVGMWLSMLHAEARSGGTW</sequence>
<dbReference type="Pfam" id="PF00275">
    <property type="entry name" value="EPSP_synthase"/>
    <property type="match status" value="2"/>
</dbReference>
<feature type="binding site" evidence="8">
    <location>
        <position position="354"/>
    </location>
    <ligand>
        <name>phosphoenolpyruvate</name>
        <dbReference type="ChEBI" id="CHEBI:58702"/>
    </ligand>
</feature>
<dbReference type="RefSeq" id="WP_239376652.1">
    <property type="nucleotide sequence ID" value="NZ_CP136959.1"/>
</dbReference>
<comment type="catalytic activity">
    <reaction evidence="7">
        <text>3-phosphoshikimate + phosphoenolpyruvate = 5-O-(1-carboxyvinyl)-3-phosphoshikimate + phosphate</text>
        <dbReference type="Rhea" id="RHEA:21256"/>
        <dbReference type="ChEBI" id="CHEBI:43474"/>
        <dbReference type="ChEBI" id="CHEBI:57701"/>
        <dbReference type="ChEBI" id="CHEBI:58702"/>
        <dbReference type="ChEBI" id="CHEBI:145989"/>
        <dbReference type="EC" id="2.5.1.19"/>
    </reaction>
    <physiologicalReaction direction="left-to-right" evidence="7">
        <dbReference type="Rhea" id="RHEA:21257"/>
    </physiologicalReaction>
</comment>
<comment type="caution">
    <text evidence="8">Lacks conserved residue(s) required for the propagation of feature annotation.</text>
</comment>
<evidence type="ECO:0000256" key="3">
    <source>
        <dbReference type="ARBA" id="ARBA00022490"/>
    </source>
</evidence>
<dbReference type="GO" id="GO:0008652">
    <property type="term" value="P:amino acid biosynthetic process"/>
    <property type="evidence" value="ECO:0007669"/>
    <property type="project" value="UniProtKB-KW"/>
</dbReference>
<dbReference type="GO" id="GO:0009423">
    <property type="term" value="P:chorismate biosynthetic process"/>
    <property type="evidence" value="ECO:0007669"/>
    <property type="project" value="UniProtKB-UniRule"/>
</dbReference>
<protein>
    <recommendedName>
        <fullName evidence="8">3-phosphoshikimate 1-carboxyvinyltransferase</fullName>
        <ecNumber evidence="8">2.5.1.19</ecNumber>
    </recommendedName>
    <alternativeName>
        <fullName evidence="8">5-enolpyruvylshikimate-3-phosphate synthase</fullName>
        <shortName evidence="8">EPSP synthase</shortName>
        <shortName evidence="8">EPSPS</shortName>
    </alternativeName>
</protein>
<feature type="binding site" evidence="8">
    <location>
        <position position="205"/>
    </location>
    <ligand>
        <name>3-phosphoshikimate</name>
        <dbReference type="ChEBI" id="CHEBI:145989"/>
    </ligand>
</feature>
<dbReference type="Gene3D" id="3.65.10.10">
    <property type="entry name" value="Enolpyruvate transferase domain"/>
    <property type="match status" value="2"/>
</dbReference>
<keyword evidence="5 8" id="KW-0808">Transferase</keyword>
<evidence type="ECO:0000259" key="9">
    <source>
        <dbReference type="Pfam" id="PF00275"/>
    </source>
</evidence>
<feature type="domain" description="Enolpyruvate transferase" evidence="9">
    <location>
        <begin position="80"/>
        <end position="427"/>
    </location>
</feature>
<dbReference type="GO" id="GO:0003866">
    <property type="term" value="F:3-phosphoshikimate 1-carboxyvinyltransferase activity"/>
    <property type="evidence" value="ECO:0007669"/>
    <property type="project" value="UniProtKB-UniRule"/>
</dbReference>
<dbReference type="InterPro" id="IPR001986">
    <property type="entry name" value="Enolpyruvate_Tfrase_dom"/>
</dbReference>
<feature type="binding site" evidence="8">
    <location>
        <position position="177"/>
    </location>
    <ligand>
        <name>3-phosphoshikimate</name>
        <dbReference type="ChEBI" id="CHEBI:145989"/>
    </ligand>
</feature>
<keyword evidence="6 8" id="KW-0057">Aromatic amino acid biosynthesis</keyword>
<dbReference type="EMBL" id="JACHWP010000001">
    <property type="protein sequence ID" value="MBB3022084.1"/>
    <property type="molecule type" value="Genomic_DNA"/>
</dbReference>
<dbReference type="Proteomes" id="UP000568050">
    <property type="component" value="Unassembled WGS sequence"/>
</dbReference>
<feature type="binding site" evidence="8">
    <location>
        <position position="176"/>
    </location>
    <ligand>
        <name>3-phosphoshikimate</name>
        <dbReference type="ChEBI" id="CHEBI:145989"/>
    </ligand>
</feature>
<feature type="binding site" evidence="8">
    <location>
        <position position="323"/>
    </location>
    <ligand>
        <name>3-phosphoshikimate</name>
        <dbReference type="ChEBI" id="CHEBI:145989"/>
    </ligand>
</feature>
<keyword evidence="11" id="KW-1185">Reference proteome</keyword>
<evidence type="ECO:0000256" key="8">
    <source>
        <dbReference type="HAMAP-Rule" id="MF_00210"/>
    </source>
</evidence>
<name>A0A839QP50_9MICO</name>
<comment type="caution">
    <text evidence="10">The sequence shown here is derived from an EMBL/GenBank/DDBJ whole genome shotgun (WGS) entry which is preliminary data.</text>
</comment>
<dbReference type="InterPro" id="IPR036968">
    <property type="entry name" value="Enolpyruvate_Tfrase_sf"/>
</dbReference>
<dbReference type="InterPro" id="IPR006264">
    <property type="entry name" value="EPSP_synthase"/>
</dbReference>
<dbReference type="PANTHER" id="PTHR21090:SF5">
    <property type="entry name" value="PENTAFUNCTIONAL AROM POLYPEPTIDE"/>
    <property type="match status" value="1"/>
</dbReference>
<comment type="subcellular location">
    <subcellularLocation>
        <location evidence="8">Cytoplasm</location>
    </subcellularLocation>
</comment>